<dbReference type="Proteomes" id="UP000675881">
    <property type="component" value="Chromosome 1"/>
</dbReference>
<keyword evidence="18" id="KW-0560">Oxidoreductase</keyword>
<evidence type="ECO:0000259" key="17">
    <source>
        <dbReference type="PROSITE" id="PS00624"/>
    </source>
</evidence>
<feature type="domain" description="Glucose-methanol-choline oxidoreductase N-terminal" evidence="16">
    <location>
        <begin position="933"/>
        <end position="956"/>
    </location>
</feature>
<dbReference type="Gene3D" id="3.30.560.10">
    <property type="entry name" value="Glucose Oxidase, domain 3"/>
    <property type="match status" value="2"/>
</dbReference>
<dbReference type="Pfam" id="PF10613">
    <property type="entry name" value="Lig_chan-Glu_bd"/>
    <property type="match status" value="1"/>
</dbReference>
<dbReference type="Gene3D" id="3.40.50.1000">
    <property type="entry name" value="HAD superfamily/HAD-like"/>
    <property type="match status" value="1"/>
</dbReference>
<dbReference type="InterPro" id="IPR000172">
    <property type="entry name" value="GMC_OxRdtase_N"/>
</dbReference>
<dbReference type="InterPro" id="IPR007867">
    <property type="entry name" value="GMC_OxRtase_C"/>
</dbReference>
<dbReference type="PANTHER" id="PTHR11552:SF147">
    <property type="entry name" value="CHOLINE DEHYDROGENASE, MITOCHONDRIAL"/>
    <property type="match status" value="1"/>
</dbReference>
<keyword evidence="7 15" id="KW-0274">FAD</keyword>
<evidence type="ECO:0000256" key="9">
    <source>
        <dbReference type="ARBA" id="ARBA00023065"/>
    </source>
</evidence>
<dbReference type="Gene3D" id="3.40.190.10">
    <property type="entry name" value="Periplasmic binding protein-like II"/>
    <property type="match status" value="1"/>
</dbReference>
<evidence type="ECO:0000256" key="6">
    <source>
        <dbReference type="ARBA" id="ARBA00022692"/>
    </source>
</evidence>
<keyword evidence="13" id="KW-1071">Ligand-gated ion channel</keyword>
<evidence type="ECO:0000259" key="16">
    <source>
        <dbReference type="PROSITE" id="PS00623"/>
    </source>
</evidence>
<dbReference type="PROSITE" id="PS00624">
    <property type="entry name" value="GMC_OXRED_2"/>
    <property type="match status" value="1"/>
</dbReference>
<evidence type="ECO:0000256" key="15">
    <source>
        <dbReference type="RuleBase" id="RU003968"/>
    </source>
</evidence>
<evidence type="ECO:0000256" key="5">
    <source>
        <dbReference type="ARBA" id="ARBA00022630"/>
    </source>
</evidence>
<keyword evidence="9" id="KW-0406">Ion transport</keyword>
<organism evidence="18 19">
    <name type="scientific">Lepeophtheirus salmonis</name>
    <name type="common">Salmon louse</name>
    <name type="synonym">Caligus salmonis</name>
    <dbReference type="NCBI Taxonomy" id="72036"/>
    <lineage>
        <taxon>Eukaryota</taxon>
        <taxon>Metazoa</taxon>
        <taxon>Ecdysozoa</taxon>
        <taxon>Arthropoda</taxon>
        <taxon>Crustacea</taxon>
        <taxon>Multicrustacea</taxon>
        <taxon>Hexanauplia</taxon>
        <taxon>Copepoda</taxon>
        <taxon>Siphonostomatoida</taxon>
        <taxon>Caligidae</taxon>
        <taxon>Lepeophtheirus</taxon>
    </lineage>
</organism>
<evidence type="ECO:0000256" key="14">
    <source>
        <dbReference type="ARBA" id="ARBA00023303"/>
    </source>
</evidence>
<evidence type="ECO:0000313" key="19">
    <source>
        <dbReference type="Proteomes" id="UP000675881"/>
    </source>
</evidence>
<dbReference type="EC" id="1.1.99.1" evidence="18"/>
<accession>A0A7R8GZD3</accession>
<dbReference type="EMBL" id="HG994580">
    <property type="protein sequence ID" value="CAF2762149.1"/>
    <property type="molecule type" value="Genomic_DNA"/>
</dbReference>
<dbReference type="InterPro" id="IPR023198">
    <property type="entry name" value="PGP-like_dom2"/>
</dbReference>
<keyword evidence="5 15" id="KW-0285">Flavoprotein</keyword>
<proteinExistence type="inferred from homology"/>
<evidence type="ECO:0000256" key="7">
    <source>
        <dbReference type="ARBA" id="ARBA00022827"/>
    </source>
</evidence>
<keyword evidence="12" id="KW-0325">Glycoprotein</keyword>
<dbReference type="SFLD" id="SFLDS00003">
    <property type="entry name" value="Haloacid_Dehalogenase"/>
    <property type="match status" value="1"/>
</dbReference>
<comment type="cofactor">
    <cofactor evidence="1">
        <name>FAD</name>
        <dbReference type="ChEBI" id="CHEBI:57692"/>
    </cofactor>
</comment>
<dbReference type="InterPro" id="IPR036412">
    <property type="entry name" value="HAD-like_sf"/>
</dbReference>
<dbReference type="GO" id="GO:0050660">
    <property type="term" value="F:flavin adenine dinucleotide binding"/>
    <property type="evidence" value="ECO:0007669"/>
    <property type="project" value="InterPro"/>
</dbReference>
<dbReference type="SFLD" id="SFLDG01129">
    <property type="entry name" value="C1.5:_HAD__Beta-PGM__Phosphata"/>
    <property type="match status" value="1"/>
</dbReference>
<evidence type="ECO:0000256" key="11">
    <source>
        <dbReference type="ARBA" id="ARBA00023170"/>
    </source>
</evidence>
<feature type="domain" description="Glucose-methanol-choline oxidoreductase N-terminal" evidence="17">
    <location>
        <begin position="1105"/>
        <end position="1119"/>
    </location>
</feature>
<dbReference type="InterPro" id="IPR023214">
    <property type="entry name" value="HAD_sf"/>
</dbReference>
<evidence type="ECO:0000256" key="12">
    <source>
        <dbReference type="ARBA" id="ARBA00023180"/>
    </source>
</evidence>
<keyword evidence="11" id="KW-0675">Receptor</keyword>
<dbReference type="SUPFAM" id="SSF51905">
    <property type="entry name" value="FAD/NAD(P)-binding domain"/>
    <property type="match status" value="1"/>
</dbReference>
<dbReference type="InterPro" id="IPR012132">
    <property type="entry name" value="GMC_OxRdtase"/>
</dbReference>
<evidence type="ECO:0000256" key="8">
    <source>
        <dbReference type="ARBA" id="ARBA00022989"/>
    </source>
</evidence>
<reference evidence="18" key="1">
    <citation type="submission" date="2021-02" db="EMBL/GenBank/DDBJ databases">
        <authorList>
            <person name="Bekaert M."/>
        </authorList>
    </citation>
    <scope>NUCLEOTIDE SEQUENCE</scope>
    <source>
        <strain evidence="18">IoA-00</strain>
    </source>
</reference>
<dbReference type="Pfam" id="PF05199">
    <property type="entry name" value="GMC_oxred_C"/>
    <property type="match status" value="2"/>
</dbReference>
<dbReference type="InterPro" id="IPR019594">
    <property type="entry name" value="Glu/Gly-bd"/>
</dbReference>
<comment type="subcellular location">
    <subcellularLocation>
        <location evidence="2">Membrane</location>
        <topology evidence="2">Multi-pass membrane protein</topology>
    </subcellularLocation>
</comment>
<dbReference type="GO" id="GO:0005743">
    <property type="term" value="C:mitochondrial inner membrane"/>
    <property type="evidence" value="ECO:0007669"/>
    <property type="project" value="TreeGrafter"/>
</dbReference>
<evidence type="ECO:0000256" key="4">
    <source>
        <dbReference type="ARBA" id="ARBA00022448"/>
    </source>
</evidence>
<dbReference type="Gene3D" id="1.10.150.240">
    <property type="entry name" value="Putative phosphatase, domain 2"/>
    <property type="match status" value="1"/>
</dbReference>
<keyword evidence="8" id="KW-1133">Transmembrane helix</keyword>
<comment type="similarity">
    <text evidence="3 15">Belongs to the GMC oxidoreductase family.</text>
</comment>
<gene>
    <name evidence="18" type="ORF">LSAA_522</name>
</gene>
<keyword evidence="6" id="KW-0812">Transmembrane</keyword>
<dbReference type="Pfam" id="PF00732">
    <property type="entry name" value="GMC_oxred_N"/>
    <property type="match status" value="1"/>
</dbReference>
<evidence type="ECO:0000256" key="2">
    <source>
        <dbReference type="ARBA" id="ARBA00004141"/>
    </source>
</evidence>
<dbReference type="SUPFAM" id="SSF54373">
    <property type="entry name" value="FAD-linked reductases, C-terminal domain"/>
    <property type="match status" value="1"/>
</dbReference>
<evidence type="ECO:0000256" key="1">
    <source>
        <dbReference type="ARBA" id="ARBA00001974"/>
    </source>
</evidence>
<dbReference type="SUPFAM" id="SSF53850">
    <property type="entry name" value="Periplasmic binding protein-like II"/>
    <property type="match status" value="1"/>
</dbReference>
<dbReference type="InterPro" id="IPR036188">
    <property type="entry name" value="FAD/NAD-bd_sf"/>
</dbReference>
<keyword evidence="10" id="KW-0472">Membrane</keyword>
<dbReference type="PROSITE" id="PS00623">
    <property type="entry name" value="GMC_OXRED_1"/>
    <property type="match status" value="1"/>
</dbReference>
<evidence type="ECO:0000313" key="18">
    <source>
        <dbReference type="EMBL" id="CAF2762149.1"/>
    </source>
</evidence>
<sequence>MASSYKPTNLAPRTFFESVLAMAPHQVTKRRHNQLRTAVVNGEKDFHLEGIFLLQMVIKRISSNTNFLNFIFKKYKSEKAKCVNVITDHRHHQDEFDFESLHSQGLALQVFALHDVEKGDMRKACLFCHFYIISGKSKGLVRDFIQEFRQEMRLNTGKFTIITSSEDSFSLLYDSALQHTPNVLIIEIKSGVLGREGKYPVYLPLIEKDPKAYEKDFWNGSQLAINGFNIFKDVVHDMRGRILNIVAFHFPPYLLFNTFSNGTVYHTGYEYNLIKLIAKSINFEIGKISLPDDNKFWGSVKFDENGTAIPTGIIGNLYEYKADIGIANIYVSLERYEVVAFSVPYRFDYGIFVTRKPDSLPQWQAIIFPFDKQLWKYLKGLYDGTFDLIHIVLDQSTSLTNSYMTQTFKVFLGIYIINMFIITLSYKGSLISVLTVPHVPPPIDTVKDLLDKSTVPMGGIGLSLINHGRNSPNQNVRKLIGDDYIKFDNAKDAFKAAKFNILTDYTNEFGETQLHILNQKYKGFMSSYGFPMVNLYGREINRRIIQLFEGGIIGKIRRDTMEKGFSSPRVQDVDCFKKGRHFGTSISKQASPSAKLLVLDNLEFKPEAIIFDKDGTLVCFHTMWTPWCQSFANRMNDVSGLDLACNLFEVLGYDQANSKVKLGSLAENTHPQLKEKVKEMLTNHPQVLCEFKAKEYLNKSWRDTPDNMDIKLTGNLHDLFMRLRSQGIHIAICTSDSRSGTEEFLDKENLGSLVDIVVCGDDSFSKPKPDPHNAIFICNKLNIDPSKTVMVGDTPADTIMGQAAGLGLTVGVLSGVGSAKDLMDADIIVDDVKDCVDLFLPHDPDKVETHRVTSRGLFKIASKGNFFTAKSSNSIFLLEAGPKDTFLGSCYLQWKIHMPAALMYNLCDDKYNWYYNTLPQKHMNNRSMYWPRGRVWGGSSSLNAMVYIRGHAEDQNRWESEGAEGWNYQNCLPYFKKAQTHECGPSAYRGGNGPLHVSRGTSNNSLHSVWLEAGQQAGYPFTDDVNGYQQEGMSQFEMTIKKGMRNSTASAYLRPALSRPNLTTEVGALVTRILFDGKRAIGIEYLRNGKELKRVYADEVILSGGSINSPQLLMLSGVGPAQHLKEMDIPLVADIQGVGQNLQDHLEVYVVQECKKPITLLKDQKGLRMIQVGLQWFYNQTGSASTTHLESGGFVRSRPDIEAYQVHVGPMRSSSRGWIQLKSNDPRDHPIIQPNYLSTDFDVHEMRESLRLSRNIFAQPAFDPYRGIEIAPGHELTSDKDIDAFIRDKADSAYPSLIVVGLEGLRVVDASIMPSIASGNLNAPTIMIAERAADIIKGDGVLPPAQVPVYSPPRN</sequence>
<evidence type="ECO:0000256" key="13">
    <source>
        <dbReference type="ARBA" id="ARBA00023286"/>
    </source>
</evidence>
<dbReference type="PANTHER" id="PTHR11552">
    <property type="entry name" value="GLUCOSE-METHANOL-CHOLINE GMC OXIDOREDUCTASE"/>
    <property type="match status" value="1"/>
</dbReference>
<evidence type="ECO:0000256" key="10">
    <source>
        <dbReference type="ARBA" id="ARBA00023136"/>
    </source>
</evidence>
<dbReference type="SUPFAM" id="SSF56784">
    <property type="entry name" value="HAD-like"/>
    <property type="match status" value="1"/>
</dbReference>
<keyword evidence="19" id="KW-1185">Reference proteome</keyword>
<dbReference type="GO" id="GO:0008812">
    <property type="term" value="F:choline dehydrogenase activity"/>
    <property type="evidence" value="ECO:0007669"/>
    <property type="project" value="UniProtKB-EC"/>
</dbReference>
<protein>
    <submittedName>
        <fullName evidence="18">BetA</fullName>
        <ecNumber evidence="18">1.1.99.1</ecNumber>
    </submittedName>
</protein>
<evidence type="ECO:0000256" key="3">
    <source>
        <dbReference type="ARBA" id="ARBA00010790"/>
    </source>
</evidence>
<keyword evidence="14" id="KW-0407">Ion channel</keyword>
<dbReference type="Gene3D" id="3.50.50.60">
    <property type="entry name" value="FAD/NAD(P)-binding domain"/>
    <property type="match status" value="2"/>
</dbReference>
<name>A0A7R8GZD3_LEPSM</name>
<keyword evidence="4" id="KW-0813">Transport</keyword>
<dbReference type="OrthoDB" id="6373144at2759"/>
<dbReference type="Gene3D" id="1.10.287.70">
    <property type="match status" value="1"/>
</dbReference>
<dbReference type="Pfam" id="PF00702">
    <property type="entry name" value="Hydrolase"/>
    <property type="match status" value="1"/>
</dbReference>
<dbReference type="GO" id="GO:0015276">
    <property type="term" value="F:ligand-gated monoatomic ion channel activity"/>
    <property type="evidence" value="ECO:0007669"/>
    <property type="project" value="InterPro"/>
</dbReference>